<dbReference type="AlphaFoldDB" id="A0A1B1DYL9"/>
<accession>A0A1B1DYL9</accession>
<keyword evidence="3" id="KW-1185">Reference proteome</keyword>
<dbReference type="RefSeq" id="XP_019914380.1">
    <property type="nucleotide sequence ID" value="XM_020059053.1"/>
</dbReference>
<keyword evidence="1" id="KW-1133">Transmembrane helix</keyword>
<evidence type="ECO:0000313" key="3">
    <source>
        <dbReference type="Proteomes" id="UP000092716"/>
    </source>
</evidence>
<evidence type="ECO:0000313" key="2">
    <source>
        <dbReference type="EMBL" id="ANQ07685.1"/>
    </source>
</evidence>
<gene>
    <name evidence="2" type="ORF">PCOAH_00022460</name>
</gene>
<reference evidence="3" key="1">
    <citation type="submission" date="2016-06" db="EMBL/GenBank/DDBJ databases">
        <title>First high quality genome sequence of Plasmodium coatneyi using continuous long reads from single molecule, real-time sequencing.</title>
        <authorList>
            <person name="Chien J.-T."/>
            <person name="Pakala S.B."/>
            <person name="Geraldo J.A."/>
            <person name="Lapp S.A."/>
            <person name="Barnwell J.W."/>
            <person name="Kissinger J.C."/>
            <person name="Galinski M.R."/>
            <person name="Humphrey J.C."/>
        </authorList>
    </citation>
    <scope>NUCLEOTIDE SEQUENCE [LARGE SCALE GENOMIC DNA]</scope>
    <source>
        <strain evidence="3">Hackeri</strain>
    </source>
</reference>
<dbReference type="OrthoDB" id="370269at2759"/>
<dbReference type="GeneID" id="30908972"/>
<dbReference type="Proteomes" id="UP000092716">
    <property type="component" value="Chromosome 8"/>
</dbReference>
<organism evidence="2 3">
    <name type="scientific">Plasmodium coatneyi</name>
    <dbReference type="NCBI Taxonomy" id="208452"/>
    <lineage>
        <taxon>Eukaryota</taxon>
        <taxon>Sar</taxon>
        <taxon>Alveolata</taxon>
        <taxon>Apicomplexa</taxon>
        <taxon>Aconoidasida</taxon>
        <taxon>Haemosporida</taxon>
        <taxon>Plasmodiidae</taxon>
        <taxon>Plasmodium</taxon>
    </lineage>
</organism>
<protein>
    <recommendedName>
        <fullName evidence="4">Succinate dehydrogenase subunit 4</fullName>
    </recommendedName>
</protein>
<keyword evidence="1" id="KW-0812">Transmembrane</keyword>
<feature type="transmembrane region" description="Helical" evidence="1">
    <location>
        <begin position="38"/>
        <end position="60"/>
    </location>
</feature>
<dbReference type="KEGG" id="pcot:PCOAH_00022460"/>
<evidence type="ECO:0008006" key="4">
    <source>
        <dbReference type="Google" id="ProtNLM"/>
    </source>
</evidence>
<dbReference type="VEuPathDB" id="PlasmoDB:PCOAH_00022460"/>
<evidence type="ECO:0000256" key="1">
    <source>
        <dbReference type="SAM" id="Phobius"/>
    </source>
</evidence>
<proteinExistence type="predicted"/>
<feature type="transmembrane region" description="Helical" evidence="1">
    <location>
        <begin position="72"/>
        <end position="95"/>
    </location>
</feature>
<name>A0A1B1DYL9_9APIC</name>
<dbReference type="EMBL" id="CP016246">
    <property type="protein sequence ID" value="ANQ07685.1"/>
    <property type="molecule type" value="Genomic_DNA"/>
</dbReference>
<sequence>MKLKLNIGKKKKGLFDFSIVEGCKSLVGTVFGSGVDKYFRIVNLAIVAIFVTILKYIYSFDMRYARKKDKNLIYMYYGFLVCLVGFAISINWIYFEYCKNKKKGSSPFDVKMGSKKK</sequence>
<keyword evidence="1" id="KW-0472">Membrane</keyword>